<organism evidence="2 3">
    <name type="scientific">Candidatus Enterocloster faecavium</name>
    <dbReference type="NCBI Taxonomy" id="2838560"/>
    <lineage>
        <taxon>Bacteria</taxon>
        <taxon>Bacillati</taxon>
        <taxon>Bacillota</taxon>
        <taxon>Clostridia</taxon>
        <taxon>Lachnospirales</taxon>
        <taxon>Lachnospiraceae</taxon>
        <taxon>Enterocloster</taxon>
    </lineage>
</organism>
<dbReference type="SUPFAM" id="SSF56219">
    <property type="entry name" value="DNase I-like"/>
    <property type="match status" value="1"/>
</dbReference>
<gene>
    <name evidence="2" type="ORF">H9716_08940</name>
</gene>
<dbReference type="InterPro" id="IPR036691">
    <property type="entry name" value="Endo/exonu/phosph_ase_sf"/>
</dbReference>
<keyword evidence="2" id="KW-0378">Hydrolase</keyword>
<dbReference type="Pfam" id="PF03372">
    <property type="entry name" value="Exo_endo_phos"/>
    <property type="match status" value="1"/>
</dbReference>
<evidence type="ECO:0000313" key="3">
    <source>
        <dbReference type="Proteomes" id="UP000886804"/>
    </source>
</evidence>
<proteinExistence type="predicted"/>
<name>A0A9D2RM05_9FIRM</name>
<feature type="domain" description="Endonuclease/exonuclease/phosphatase" evidence="1">
    <location>
        <begin position="23"/>
        <end position="276"/>
    </location>
</feature>
<evidence type="ECO:0000259" key="1">
    <source>
        <dbReference type="Pfam" id="PF03372"/>
    </source>
</evidence>
<comment type="caution">
    <text evidence="2">The sequence shown here is derived from an EMBL/GenBank/DDBJ whole genome shotgun (WGS) entry which is preliminary data.</text>
</comment>
<evidence type="ECO:0000313" key="2">
    <source>
        <dbReference type="EMBL" id="HJB07971.1"/>
    </source>
</evidence>
<reference evidence="2" key="1">
    <citation type="journal article" date="2021" name="PeerJ">
        <title>Extensive microbial diversity within the chicken gut microbiome revealed by metagenomics and culture.</title>
        <authorList>
            <person name="Gilroy R."/>
            <person name="Ravi A."/>
            <person name="Getino M."/>
            <person name="Pursley I."/>
            <person name="Horton D.L."/>
            <person name="Alikhan N.F."/>
            <person name="Baker D."/>
            <person name="Gharbi K."/>
            <person name="Hall N."/>
            <person name="Watson M."/>
            <person name="Adriaenssens E.M."/>
            <person name="Foster-Nyarko E."/>
            <person name="Jarju S."/>
            <person name="Secka A."/>
            <person name="Antonio M."/>
            <person name="Oren A."/>
            <person name="Chaudhuri R.R."/>
            <person name="La Ragione R."/>
            <person name="Hildebrand F."/>
            <person name="Pallen M.J."/>
        </authorList>
    </citation>
    <scope>NUCLEOTIDE SEQUENCE</scope>
    <source>
        <strain evidence="2">CHK188-4685</strain>
    </source>
</reference>
<dbReference type="PANTHER" id="PTHR14859">
    <property type="entry name" value="CALCOFLUOR WHITE HYPERSENSITIVE PROTEIN PRECURSOR"/>
    <property type="match status" value="1"/>
</dbReference>
<reference evidence="2" key="2">
    <citation type="submission" date="2021-04" db="EMBL/GenBank/DDBJ databases">
        <authorList>
            <person name="Gilroy R."/>
        </authorList>
    </citation>
    <scope>NUCLEOTIDE SEQUENCE</scope>
    <source>
        <strain evidence="2">CHK188-4685</strain>
    </source>
</reference>
<dbReference type="GO" id="GO:0006506">
    <property type="term" value="P:GPI anchor biosynthetic process"/>
    <property type="evidence" value="ECO:0007669"/>
    <property type="project" value="TreeGrafter"/>
</dbReference>
<keyword evidence="2" id="KW-0540">Nuclease</keyword>
<dbReference type="InterPro" id="IPR005135">
    <property type="entry name" value="Endo/exonuclease/phosphatase"/>
</dbReference>
<dbReference type="Proteomes" id="UP000886804">
    <property type="component" value="Unassembled WGS sequence"/>
</dbReference>
<dbReference type="InterPro" id="IPR051916">
    <property type="entry name" value="GPI-anchor_lipid_remodeler"/>
</dbReference>
<dbReference type="Gene3D" id="3.60.10.10">
    <property type="entry name" value="Endonuclease/exonuclease/phosphatase"/>
    <property type="match status" value="1"/>
</dbReference>
<dbReference type="EMBL" id="DWYS01000105">
    <property type="protein sequence ID" value="HJB07971.1"/>
    <property type="molecule type" value="Genomic_DNA"/>
</dbReference>
<protein>
    <submittedName>
        <fullName evidence="2">Endonuclease/exonuclease/phosphatase family protein</fullName>
    </submittedName>
</protein>
<keyword evidence="2" id="KW-0255">Endonuclease</keyword>
<accession>A0A9D2RM05</accession>
<dbReference type="PANTHER" id="PTHR14859:SF1">
    <property type="entry name" value="PGAP2-INTERACTING PROTEIN"/>
    <property type="match status" value="1"/>
</dbReference>
<dbReference type="GO" id="GO:0004519">
    <property type="term" value="F:endonuclease activity"/>
    <property type="evidence" value="ECO:0007669"/>
    <property type="project" value="UniProtKB-KW"/>
</dbReference>
<dbReference type="AlphaFoldDB" id="A0A9D2RM05"/>
<dbReference type="CDD" id="cd09079">
    <property type="entry name" value="RgfB-like"/>
    <property type="match status" value="1"/>
</dbReference>
<sequence length="290" mass="33433">MKLITLNSHSLIEEHYEEKFSRFIKGILAEQPDLLALQEVNQDMTEAEVPLSELKETGFHPVPSSPVPIRRGNHGLRCAEELARLGFPLHWTWVSAKTGYDRFDEGLALFSPFPIRYPDAFYLTNSQSYQNWRTRKALLAAFETPWGLQYVCNLHMGRWEDEEEPFALQWQRLSSRLASLTEQRIWLMGDFNAPAHRRGQSLDMILEQGWLDTCRLAGHPEDDPRDYTVEDGIDGWEDRSLGGGMRIDYIFTNHPVSVSSSRVIFHPERYGTVSDHRAVEAEVLLSPFLK</sequence>
<dbReference type="GO" id="GO:0016020">
    <property type="term" value="C:membrane"/>
    <property type="evidence" value="ECO:0007669"/>
    <property type="project" value="GOC"/>
</dbReference>